<dbReference type="InterPro" id="IPR025887">
    <property type="entry name" value="Glyco_hydro_31_N_dom"/>
</dbReference>
<evidence type="ECO:0000256" key="4">
    <source>
        <dbReference type="RuleBase" id="RU361185"/>
    </source>
</evidence>
<dbReference type="CDD" id="cd06593">
    <property type="entry name" value="GH31_xylosidase_YicI"/>
    <property type="match status" value="1"/>
</dbReference>
<dbReference type="RefSeq" id="XP_069208515.1">
    <property type="nucleotide sequence ID" value="XM_069353873.1"/>
</dbReference>
<proteinExistence type="inferred from homology"/>
<comment type="similarity">
    <text evidence="1 4">Belongs to the glycosyl hydrolase 31 family.</text>
</comment>
<dbReference type="Pfam" id="PF13802">
    <property type="entry name" value="Gal_mutarotas_2"/>
    <property type="match status" value="1"/>
</dbReference>
<dbReference type="InterPro" id="IPR048395">
    <property type="entry name" value="Glyco_hydro_31_C"/>
</dbReference>
<dbReference type="InterPro" id="IPR011013">
    <property type="entry name" value="Gal_mutarotase_sf_dom"/>
</dbReference>
<dbReference type="InterPro" id="IPR000322">
    <property type="entry name" value="Glyco_hydro_31_TIM"/>
</dbReference>
<evidence type="ECO:0000256" key="1">
    <source>
        <dbReference type="ARBA" id="ARBA00007806"/>
    </source>
</evidence>
<dbReference type="InterPro" id="IPR050985">
    <property type="entry name" value="Alpha-glycosidase_related"/>
</dbReference>
<dbReference type="Proteomes" id="UP001565368">
    <property type="component" value="Unassembled WGS sequence"/>
</dbReference>
<evidence type="ECO:0000259" key="6">
    <source>
        <dbReference type="Pfam" id="PF13802"/>
    </source>
</evidence>
<keyword evidence="3 4" id="KW-0326">Glycosidase</keyword>
<dbReference type="PANTHER" id="PTHR43053:SF4">
    <property type="entry name" value="MYOGENESIS-REGULATING GLYCOSIDASE"/>
    <property type="match status" value="1"/>
</dbReference>
<dbReference type="InterPro" id="IPR017853">
    <property type="entry name" value="GH"/>
</dbReference>
<dbReference type="InterPro" id="IPR013780">
    <property type="entry name" value="Glyco_hydro_b"/>
</dbReference>
<dbReference type="SUPFAM" id="SSF51011">
    <property type="entry name" value="Glycosyl hydrolase domain"/>
    <property type="match status" value="1"/>
</dbReference>
<dbReference type="EMBL" id="JBBXJM010000004">
    <property type="protein sequence ID" value="KAL1408571.1"/>
    <property type="molecule type" value="Genomic_DNA"/>
</dbReference>
<evidence type="ECO:0000313" key="8">
    <source>
        <dbReference type="EMBL" id="KAL1408571.1"/>
    </source>
</evidence>
<evidence type="ECO:0008006" key="10">
    <source>
        <dbReference type="Google" id="ProtNLM"/>
    </source>
</evidence>
<gene>
    <name evidence="8" type="ORF">Q8F55_005384</name>
</gene>
<name>A0ABR3Q288_9TREE</name>
<keyword evidence="2 4" id="KW-0378">Hydrolase</keyword>
<accession>A0ABR3Q288</accession>
<dbReference type="Pfam" id="PF21365">
    <property type="entry name" value="Glyco_hydro_31_3rd"/>
    <property type="match status" value="1"/>
</dbReference>
<evidence type="ECO:0000256" key="2">
    <source>
        <dbReference type="ARBA" id="ARBA00022801"/>
    </source>
</evidence>
<dbReference type="SUPFAM" id="SSF51445">
    <property type="entry name" value="(Trans)glycosidases"/>
    <property type="match status" value="1"/>
</dbReference>
<feature type="domain" description="Glycoside hydrolase family 31 TIM barrel" evidence="5">
    <location>
        <begin position="307"/>
        <end position="626"/>
    </location>
</feature>
<reference evidence="8 9" key="1">
    <citation type="submission" date="2023-08" db="EMBL/GenBank/DDBJ databases">
        <title>Annotated Genome Sequence of Vanrija albida AlHP1.</title>
        <authorList>
            <person name="Herzog R."/>
        </authorList>
    </citation>
    <scope>NUCLEOTIDE SEQUENCE [LARGE SCALE GENOMIC DNA]</scope>
    <source>
        <strain evidence="8 9">AlHP1</strain>
    </source>
</reference>
<dbReference type="Gene3D" id="2.60.40.1180">
    <property type="entry name" value="Golgi alpha-mannosidase II"/>
    <property type="match status" value="1"/>
</dbReference>
<dbReference type="Pfam" id="PF01055">
    <property type="entry name" value="Glyco_hydro_31_2nd"/>
    <property type="match status" value="1"/>
</dbReference>
<feature type="domain" description="Glycosyl hydrolase family 31 C-terminal" evidence="7">
    <location>
        <begin position="635"/>
        <end position="719"/>
    </location>
</feature>
<dbReference type="Gene3D" id="2.60.40.1760">
    <property type="entry name" value="glycosyl hydrolase (family 31)"/>
    <property type="match status" value="1"/>
</dbReference>
<feature type="domain" description="Glycoside hydrolase family 31 N-terminal" evidence="6">
    <location>
        <begin position="58"/>
        <end position="264"/>
    </location>
</feature>
<evidence type="ECO:0000313" key="9">
    <source>
        <dbReference type="Proteomes" id="UP001565368"/>
    </source>
</evidence>
<evidence type="ECO:0000259" key="7">
    <source>
        <dbReference type="Pfam" id="PF21365"/>
    </source>
</evidence>
<dbReference type="CDD" id="cd14752">
    <property type="entry name" value="GH31_N"/>
    <property type="match status" value="1"/>
</dbReference>
<comment type="caution">
    <text evidence="8">The sequence shown here is derived from an EMBL/GenBank/DDBJ whole genome shotgun (WGS) entry which is preliminary data.</text>
</comment>
<organism evidence="8 9">
    <name type="scientific">Vanrija albida</name>
    <dbReference type="NCBI Taxonomy" id="181172"/>
    <lineage>
        <taxon>Eukaryota</taxon>
        <taxon>Fungi</taxon>
        <taxon>Dikarya</taxon>
        <taxon>Basidiomycota</taxon>
        <taxon>Agaricomycotina</taxon>
        <taxon>Tremellomycetes</taxon>
        <taxon>Trichosporonales</taxon>
        <taxon>Trichosporonaceae</taxon>
        <taxon>Vanrija</taxon>
    </lineage>
</organism>
<dbReference type="GeneID" id="95986427"/>
<keyword evidence="9" id="KW-1185">Reference proteome</keyword>
<evidence type="ECO:0000256" key="3">
    <source>
        <dbReference type="ARBA" id="ARBA00023295"/>
    </source>
</evidence>
<evidence type="ECO:0000259" key="5">
    <source>
        <dbReference type="Pfam" id="PF01055"/>
    </source>
</evidence>
<dbReference type="NCBIfam" id="NF007940">
    <property type="entry name" value="PRK10658.1"/>
    <property type="match status" value="1"/>
</dbReference>
<protein>
    <recommendedName>
        <fullName evidence="10">Glycoside hydrolase family 31 N-terminal domain-containing protein</fullName>
    </recommendedName>
</protein>
<dbReference type="SUPFAM" id="SSF74650">
    <property type="entry name" value="Galactose mutarotase-like"/>
    <property type="match status" value="1"/>
</dbReference>
<sequence length="789" mass="88228">MKFTQGTRWFEPMLGVNWRAAVEVTDIIKQTDDELEFLASTIHVADRKDTVSQPVILVNISSPMEDVIKVRVDHHVGGEDGRPGFDLFPDGKPAAPKTKLSRSGKTISFASGSVSVDVNTAESGFNLSFLDATKKGKDKLLTEVGFKGTGFADVPYRYTLNQESEKSRLSSDSGALARHNGMGMDELRTDALVRYMHSNFSLKVNENIYGLGERFGTYVKNGQVVGMFNDDHATHSTITYKNVPFYLSSRGFGVFINHPEEVEYEIGHDNNSNVNVSVRGETIEYFIIGGGSPKAALLNYVAMTGRPALPPAWTFGLYLSTSFTTSYDQKTVTGFLQQMRDRDCPVRVLHLDCFWMKAYDWCSFEFDPDMFPDPKKYLADIKREFNVKVCAWINPYISQRSAIFKEGKEKGYFIKRVNGAVWQWDWWQPGMALVDFTNPDAWKWYQGLVTRLIETGVDTVKTDFGERCPHKDAVFFDGSDARKMHNYYSVLYNKCTFEAVEAKLGKDEAAVWARSASAGGQRFPVHWGGDPQSTYQGMAESLRAGLSLAMSGFAFHSHDIGGFIDTAGPPTNELFARWCAFGMFSTHSRMHGCGTYRVPWDYGDESVRVTSRLGHEKMRLMPYIYAQSVKAHKTGLPVLRSMFLEFPDDPVARYLDKQYMLGDSLLVAPVFGSDAEYYLPEGRWTDYWTGEVVEGPKFVRKDDYPIDLIPVFVRPNSVLLLGPENIGVPDYDYAAVGLEVRAYEVTEDVEVDVPHPKGAKLAGSVKVSADGQVSASAGVSIKKKDALVA</sequence>
<dbReference type="PANTHER" id="PTHR43053">
    <property type="entry name" value="GLYCOSIDASE FAMILY 31"/>
    <property type="match status" value="1"/>
</dbReference>
<dbReference type="Gene3D" id="3.20.20.80">
    <property type="entry name" value="Glycosidases"/>
    <property type="match status" value="1"/>
</dbReference>